<evidence type="ECO:0000313" key="3">
    <source>
        <dbReference type="EMBL" id="MCT2559011.1"/>
    </source>
</evidence>
<dbReference type="Proteomes" id="UP001142648">
    <property type="component" value="Unassembled WGS sequence"/>
</dbReference>
<organism evidence="3 4">
    <name type="scientific">Tsuneonella litorea</name>
    <dbReference type="NCBI Taxonomy" id="2976475"/>
    <lineage>
        <taxon>Bacteria</taxon>
        <taxon>Pseudomonadati</taxon>
        <taxon>Pseudomonadota</taxon>
        <taxon>Alphaproteobacteria</taxon>
        <taxon>Sphingomonadales</taxon>
        <taxon>Erythrobacteraceae</taxon>
        <taxon>Tsuneonella</taxon>
    </lineage>
</organism>
<feature type="transmembrane region" description="Helical" evidence="1">
    <location>
        <begin position="63"/>
        <end position="82"/>
    </location>
</feature>
<dbReference type="RefSeq" id="WP_259961886.1">
    <property type="nucleotide sequence ID" value="NZ_JAOAMV010000004.1"/>
</dbReference>
<feature type="transmembrane region" description="Helical" evidence="1">
    <location>
        <begin position="102"/>
        <end position="123"/>
    </location>
</feature>
<keyword evidence="4" id="KW-1185">Reference proteome</keyword>
<dbReference type="PANTHER" id="PTHR36435:SF1">
    <property type="entry name" value="CAAX AMINO TERMINAL PROTEASE FAMILY PROTEIN"/>
    <property type="match status" value="1"/>
</dbReference>
<dbReference type="PANTHER" id="PTHR36435">
    <property type="entry name" value="SLR1288 PROTEIN"/>
    <property type="match status" value="1"/>
</dbReference>
<dbReference type="InterPro" id="IPR052710">
    <property type="entry name" value="CAAX_protease"/>
</dbReference>
<accession>A0A9X2W1D2</accession>
<keyword evidence="3" id="KW-0645">Protease</keyword>
<feature type="transmembrane region" description="Helical" evidence="1">
    <location>
        <begin position="160"/>
        <end position="180"/>
    </location>
</feature>
<feature type="transmembrane region" description="Helical" evidence="1">
    <location>
        <begin position="185"/>
        <end position="207"/>
    </location>
</feature>
<keyword evidence="3" id="KW-0378">Hydrolase</keyword>
<dbReference type="AlphaFoldDB" id="A0A9X2W1D2"/>
<gene>
    <name evidence="3" type="ORF">N0B51_08460</name>
</gene>
<name>A0A9X2W1D2_9SPHN</name>
<feature type="transmembrane region" description="Helical" evidence="1">
    <location>
        <begin position="135"/>
        <end position="154"/>
    </location>
</feature>
<sequence>MGLKNWGFRGLCLLPLVPALLLPGLGVLGSLAVVVFTLVFVAQARAPTLSLSGGYPVREILQGLGFGVIVALASHLLIEPIVEQWTGKTIDLGDLGDIEGNLPSFLVLLALGVLFGGIIEELIFRGFVVGWGSRVFGDGAGVWLVALSAGVFGLSHLYQSLPGVITTGLLGLIFGLLYLWNKRRLLVPIVTHMTVNTYSLTLMYLGLY</sequence>
<protein>
    <submittedName>
        <fullName evidence="3">CPBP family intramembrane metalloprotease</fullName>
    </submittedName>
</protein>
<feature type="domain" description="CAAX prenyl protease 2/Lysostaphin resistance protein A-like" evidence="2">
    <location>
        <begin position="104"/>
        <end position="197"/>
    </location>
</feature>
<dbReference type="Pfam" id="PF02517">
    <property type="entry name" value="Rce1-like"/>
    <property type="match status" value="1"/>
</dbReference>
<keyword evidence="3" id="KW-0482">Metalloprotease</keyword>
<keyword evidence="1" id="KW-1133">Transmembrane helix</keyword>
<evidence type="ECO:0000259" key="2">
    <source>
        <dbReference type="Pfam" id="PF02517"/>
    </source>
</evidence>
<proteinExistence type="predicted"/>
<dbReference type="EMBL" id="JAOAMV010000004">
    <property type="protein sequence ID" value="MCT2559011.1"/>
    <property type="molecule type" value="Genomic_DNA"/>
</dbReference>
<dbReference type="GO" id="GO:0080120">
    <property type="term" value="P:CAAX-box protein maturation"/>
    <property type="evidence" value="ECO:0007669"/>
    <property type="project" value="UniProtKB-ARBA"/>
</dbReference>
<reference evidence="3" key="1">
    <citation type="submission" date="2022-09" db="EMBL/GenBank/DDBJ databases">
        <title>The genome sequence of Tsuneonella sp. YG55.</title>
        <authorList>
            <person name="Liu Y."/>
        </authorList>
    </citation>
    <scope>NUCLEOTIDE SEQUENCE</scope>
    <source>
        <strain evidence="3">YG55</strain>
    </source>
</reference>
<keyword evidence="1" id="KW-0472">Membrane</keyword>
<evidence type="ECO:0000256" key="1">
    <source>
        <dbReference type="SAM" id="Phobius"/>
    </source>
</evidence>
<comment type="caution">
    <text evidence="3">The sequence shown here is derived from an EMBL/GenBank/DDBJ whole genome shotgun (WGS) entry which is preliminary data.</text>
</comment>
<feature type="transmembrane region" description="Helical" evidence="1">
    <location>
        <begin position="20"/>
        <end position="42"/>
    </location>
</feature>
<dbReference type="GO" id="GO:0008237">
    <property type="term" value="F:metallopeptidase activity"/>
    <property type="evidence" value="ECO:0007669"/>
    <property type="project" value="UniProtKB-KW"/>
</dbReference>
<dbReference type="InterPro" id="IPR003675">
    <property type="entry name" value="Rce1/LyrA-like_dom"/>
</dbReference>
<dbReference type="GO" id="GO:0004175">
    <property type="term" value="F:endopeptidase activity"/>
    <property type="evidence" value="ECO:0007669"/>
    <property type="project" value="UniProtKB-ARBA"/>
</dbReference>
<keyword evidence="1" id="KW-0812">Transmembrane</keyword>
<evidence type="ECO:0000313" key="4">
    <source>
        <dbReference type="Proteomes" id="UP001142648"/>
    </source>
</evidence>